<feature type="domain" description="Metalloenzyme" evidence="14">
    <location>
        <begin position="10"/>
        <end position="499"/>
    </location>
</feature>
<dbReference type="EC" id="5.4.2.12" evidence="4 10"/>
<feature type="binding site" evidence="10 13">
    <location>
        <position position="408"/>
    </location>
    <ligand>
        <name>Mn(2+)</name>
        <dbReference type="ChEBI" id="CHEBI:29035"/>
        <label>1</label>
    </ligand>
</feature>
<dbReference type="OrthoDB" id="9800863at2"/>
<feature type="binding site" evidence="10 12">
    <location>
        <position position="197"/>
    </location>
    <ligand>
        <name>substrate</name>
    </ligand>
</feature>
<feature type="binding site" evidence="10 13">
    <location>
        <position position="68"/>
    </location>
    <ligand>
        <name>Mn(2+)</name>
        <dbReference type="ChEBI" id="CHEBI:29035"/>
        <label>2</label>
    </ligand>
</feature>
<name>K2KV12_9GAMM</name>
<dbReference type="PATRIC" id="fig|740709.3.peg.2092"/>
<dbReference type="SUPFAM" id="SSF64158">
    <property type="entry name" value="2,3-Bisphosphoglycerate-independent phosphoglycerate mutase, substrate-binding domain"/>
    <property type="match status" value="1"/>
</dbReference>
<dbReference type="PANTHER" id="PTHR31637">
    <property type="entry name" value="2,3-BISPHOSPHOGLYCERATE-INDEPENDENT PHOSPHOGLYCERATE MUTASE"/>
    <property type="match status" value="1"/>
</dbReference>
<feature type="binding site" evidence="10 13">
    <location>
        <position position="18"/>
    </location>
    <ligand>
        <name>Mn(2+)</name>
        <dbReference type="ChEBI" id="CHEBI:29035"/>
        <label>2</label>
    </ligand>
</feature>
<feature type="active site" description="Phosphoserine intermediate" evidence="10 11">
    <location>
        <position position="68"/>
    </location>
</feature>
<evidence type="ECO:0000256" key="13">
    <source>
        <dbReference type="PIRSR" id="PIRSR001492-3"/>
    </source>
</evidence>
<protein>
    <recommendedName>
        <fullName evidence="9 10">2,3-bisphosphoglycerate-independent phosphoglycerate mutase</fullName>
        <shortName evidence="10">BPG-independent PGAM</shortName>
        <shortName evidence="10">Phosphoglyceromutase</shortName>
        <shortName evidence="10">iPGM</shortName>
        <ecNumber evidence="4 10">5.4.2.12</ecNumber>
    </recommendedName>
</protein>
<feature type="binding site" evidence="10 13">
    <location>
        <position position="446"/>
    </location>
    <ligand>
        <name>Mn(2+)</name>
        <dbReference type="ChEBI" id="CHEBI:29035"/>
        <label>2</label>
    </ligand>
</feature>
<dbReference type="GO" id="GO:0006096">
    <property type="term" value="P:glycolytic process"/>
    <property type="evidence" value="ECO:0007669"/>
    <property type="project" value="UniProtKB-UniRule"/>
</dbReference>
<feature type="binding site" evidence="10 12">
    <location>
        <begin position="263"/>
        <end position="266"/>
    </location>
    <ligand>
        <name>substrate</name>
    </ligand>
</feature>
<feature type="binding site" evidence="10 13">
    <location>
        <position position="464"/>
    </location>
    <ligand>
        <name>Mn(2+)</name>
        <dbReference type="ChEBI" id="CHEBI:29035"/>
        <label>1</label>
    </ligand>
</feature>
<evidence type="ECO:0000256" key="1">
    <source>
        <dbReference type="ARBA" id="ARBA00000370"/>
    </source>
</evidence>
<dbReference type="FunFam" id="3.40.1450.10:FF:000001">
    <property type="entry name" value="2,3-bisphosphoglycerate-independent phosphoglycerate mutase"/>
    <property type="match status" value="1"/>
</dbReference>
<dbReference type="InterPro" id="IPR017850">
    <property type="entry name" value="Alkaline_phosphatase_core_sf"/>
</dbReference>
<dbReference type="EMBL" id="AMRG01000013">
    <property type="protein sequence ID" value="EKE81470.1"/>
    <property type="molecule type" value="Genomic_DNA"/>
</dbReference>
<dbReference type="InterPro" id="IPR005995">
    <property type="entry name" value="Pgm_bpd_ind"/>
</dbReference>
<dbReference type="STRING" id="740709.A10D4_10346"/>
<dbReference type="UniPathway" id="UPA00109">
    <property type="reaction ID" value="UER00186"/>
</dbReference>
<feature type="binding site" evidence="10 12">
    <location>
        <position position="129"/>
    </location>
    <ligand>
        <name>substrate</name>
    </ligand>
</feature>
<evidence type="ECO:0000313" key="17">
    <source>
        <dbReference type="Proteomes" id="UP000014115"/>
    </source>
</evidence>
<keyword evidence="8 10" id="KW-0413">Isomerase</keyword>
<comment type="cofactor">
    <cofactor evidence="10">
        <name>Mn(2+)</name>
        <dbReference type="ChEBI" id="CHEBI:29035"/>
    </cofactor>
    <text evidence="10">Binds 2 manganese ions per subunit.</text>
</comment>
<dbReference type="Pfam" id="PF06415">
    <property type="entry name" value="iPGM_N"/>
    <property type="match status" value="1"/>
</dbReference>
<dbReference type="Proteomes" id="UP000014115">
    <property type="component" value="Unassembled WGS sequence"/>
</dbReference>
<feature type="binding site" evidence="10 13">
    <location>
        <position position="445"/>
    </location>
    <ligand>
        <name>Mn(2+)</name>
        <dbReference type="ChEBI" id="CHEBI:29035"/>
        <label>2</label>
    </ligand>
</feature>
<reference evidence="16 17" key="1">
    <citation type="journal article" date="2012" name="J. Bacteriol.">
        <title>Genome Sequence of Idiomarina xiamenensis Type Strain 10-D-4.</title>
        <authorList>
            <person name="Lai Q."/>
            <person name="Wang L."/>
            <person name="Wang W."/>
            <person name="Shao Z."/>
        </authorList>
    </citation>
    <scope>NUCLEOTIDE SEQUENCE [LARGE SCALE GENOMIC DNA]</scope>
    <source>
        <strain evidence="16 17">10-D-4</strain>
    </source>
</reference>
<proteinExistence type="inferred from homology"/>
<keyword evidence="5 10" id="KW-0479">Metal-binding</keyword>
<organism evidence="16 17">
    <name type="scientific">Idiomarina xiamenensis 10-D-4</name>
    <dbReference type="NCBI Taxonomy" id="740709"/>
    <lineage>
        <taxon>Bacteria</taxon>
        <taxon>Pseudomonadati</taxon>
        <taxon>Pseudomonadota</taxon>
        <taxon>Gammaproteobacteria</taxon>
        <taxon>Alteromonadales</taxon>
        <taxon>Idiomarinaceae</taxon>
        <taxon>Idiomarina</taxon>
    </lineage>
</organism>
<dbReference type="GO" id="GO:0004619">
    <property type="term" value="F:phosphoglycerate mutase activity"/>
    <property type="evidence" value="ECO:0007669"/>
    <property type="project" value="UniProtKB-UniRule"/>
</dbReference>
<comment type="caution">
    <text evidence="16">The sequence shown here is derived from an EMBL/GenBank/DDBJ whole genome shotgun (WGS) entry which is preliminary data.</text>
</comment>
<sequence>MTATGRATKKPLVLLILDGWGYREAAPDNAITSANTPVMDRLWATYPHAFVNGSGMAVGLPDGQMGNSEVGHVNLGAGRVVYQDFTRISKAIEDGEFFQNPVLTDNVDKAVQQGKAVHIMGLLSPGGVHSHEDHLLAMVELAAQRGAENIYVHGFLDGRDTPPRSAGPSIERFEDLFTKLGKGRFATLSGRFYAMDRDKRWDRVEQAYNAVVDGQAQHRYENAKHALLAAYERDESDEFVAPSIIGQAAPIADGDAVFFMNFRADRARQLSHAFVDSDFDGFQRQRQPQLSGFVMLTEYAADIAAPVAFAPESLNNVLAEWLAKHDKTQLRISETEKYAHVTFFFSGGREQTFAGEERILIPSPNVKTYDLQPEMSSTELTDKLVDAIHGGQYDVIICNYPNGDMVGHTGNFAAAVKAVEAVDHCIGRVVEALQAVGGECLITADHGNAEQMSDEHSGQAHTAHTSEPVPFIYVGREASTKDGKLSDVAPTMLHLMGMEIPAEMTGTPLMQLKR</sequence>
<dbReference type="InterPro" id="IPR036646">
    <property type="entry name" value="PGAM_B_sf"/>
</dbReference>
<accession>K2KV12</accession>
<dbReference type="NCBIfam" id="TIGR01307">
    <property type="entry name" value="pgm_bpd_ind"/>
    <property type="match status" value="1"/>
</dbReference>
<keyword evidence="6 10" id="KW-0324">Glycolysis</keyword>
<evidence type="ECO:0000259" key="15">
    <source>
        <dbReference type="Pfam" id="PF06415"/>
    </source>
</evidence>
<evidence type="ECO:0000256" key="5">
    <source>
        <dbReference type="ARBA" id="ARBA00022723"/>
    </source>
</evidence>
<evidence type="ECO:0000256" key="8">
    <source>
        <dbReference type="ARBA" id="ARBA00023235"/>
    </source>
</evidence>
<dbReference type="Gene3D" id="3.40.1450.10">
    <property type="entry name" value="BPG-independent phosphoglycerate mutase, domain B"/>
    <property type="match status" value="1"/>
</dbReference>
<dbReference type="GO" id="GO:0006007">
    <property type="term" value="P:glucose catabolic process"/>
    <property type="evidence" value="ECO:0007669"/>
    <property type="project" value="InterPro"/>
</dbReference>
<dbReference type="CDD" id="cd16010">
    <property type="entry name" value="iPGM"/>
    <property type="match status" value="1"/>
</dbReference>
<evidence type="ECO:0000256" key="12">
    <source>
        <dbReference type="PIRSR" id="PIRSR001492-2"/>
    </source>
</evidence>
<comment type="subunit">
    <text evidence="10">Monomer.</text>
</comment>
<evidence type="ECO:0000256" key="3">
    <source>
        <dbReference type="ARBA" id="ARBA00008819"/>
    </source>
</evidence>
<dbReference type="PANTHER" id="PTHR31637:SF0">
    <property type="entry name" value="2,3-BISPHOSPHOGLYCERATE-INDEPENDENT PHOSPHOGLYCERATE MUTASE"/>
    <property type="match status" value="1"/>
</dbReference>
<evidence type="ECO:0000256" key="7">
    <source>
        <dbReference type="ARBA" id="ARBA00023211"/>
    </source>
</evidence>
<feature type="domain" description="BPG-independent PGAM N-terminal" evidence="15">
    <location>
        <begin position="88"/>
        <end position="300"/>
    </location>
</feature>
<evidence type="ECO:0000259" key="14">
    <source>
        <dbReference type="Pfam" id="PF01676"/>
    </source>
</evidence>
<comment type="catalytic activity">
    <reaction evidence="1 10">
        <text>(2R)-2-phosphoglycerate = (2R)-3-phosphoglycerate</text>
        <dbReference type="Rhea" id="RHEA:15901"/>
        <dbReference type="ChEBI" id="CHEBI:58272"/>
        <dbReference type="ChEBI" id="CHEBI:58289"/>
        <dbReference type="EC" id="5.4.2.12"/>
    </reaction>
</comment>
<evidence type="ECO:0000256" key="2">
    <source>
        <dbReference type="ARBA" id="ARBA00004798"/>
    </source>
</evidence>
<dbReference type="RefSeq" id="WP_008489388.1">
    <property type="nucleotide sequence ID" value="NZ_AMRG01000013.1"/>
</dbReference>
<feature type="binding site" evidence="10 12">
    <location>
        <position position="191"/>
    </location>
    <ligand>
        <name>substrate</name>
    </ligand>
</feature>
<gene>
    <name evidence="10" type="primary">gpmI</name>
    <name evidence="16" type="ORF">A10D4_10346</name>
</gene>
<evidence type="ECO:0000313" key="16">
    <source>
        <dbReference type="EMBL" id="EKE81470.1"/>
    </source>
</evidence>
<evidence type="ECO:0000256" key="9">
    <source>
        <dbReference type="ARBA" id="ARBA00071648"/>
    </source>
</evidence>
<comment type="function">
    <text evidence="10">Catalyzes the interconversion of 2-phosphoglycerate and 3-phosphoglycerate.</text>
</comment>
<dbReference type="PIRSF" id="PIRSF001492">
    <property type="entry name" value="IPGAM"/>
    <property type="match status" value="1"/>
</dbReference>
<feature type="binding site" evidence="10 13">
    <location>
        <position position="404"/>
    </location>
    <ligand>
        <name>Mn(2+)</name>
        <dbReference type="ChEBI" id="CHEBI:29035"/>
        <label>1</label>
    </ligand>
</feature>
<keyword evidence="17" id="KW-1185">Reference proteome</keyword>
<dbReference type="GO" id="GO:0030145">
    <property type="term" value="F:manganese ion binding"/>
    <property type="evidence" value="ECO:0007669"/>
    <property type="project" value="UniProtKB-UniRule"/>
</dbReference>
<dbReference type="SUPFAM" id="SSF53649">
    <property type="entry name" value="Alkaline phosphatase-like"/>
    <property type="match status" value="1"/>
</dbReference>
<comment type="pathway">
    <text evidence="2 10">Carbohydrate degradation; glycolysis; pyruvate from D-glyceraldehyde 3-phosphate: step 3/5.</text>
</comment>
<comment type="similarity">
    <text evidence="3 10">Belongs to the BPG-independent phosphoglycerate mutase family.</text>
</comment>
<dbReference type="FunFam" id="3.40.720.10:FF:000001">
    <property type="entry name" value="2,3-bisphosphoglycerate-independent phosphoglycerate mutase"/>
    <property type="match status" value="1"/>
</dbReference>
<evidence type="ECO:0000256" key="6">
    <source>
        <dbReference type="ARBA" id="ARBA00023152"/>
    </source>
</evidence>
<dbReference type="HAMAP" id="MF_01038">
    <property type="entry name" value="GpmI"/>
    <property type="match status" value="1"/>
</dbReference>
<feature type="binding site" evidence="10 12">
    <location>
        <begin position="159"/>
        <end position="160"/>
    </location>
    <ligand>
        <name>substrate</name>
    </ligand>
</feature>
<dbReference type="eggNOG" id="COG0696">
    <property type="taxonomic scope" value="Bacteria"/>
</dbReference>
<dbReference type="InterPro" id="IPR006124">
    <property type="entry name" value="Metalloenzyme"/>
</dbReference>
<dbReference type="Pfam" id="PF01676">
    <property type="entry name" value="Metalloenzyme"/>
    <property type="match status" value="1"/>
</dbReference>
<dbReference type="NCBIfam" id="NF003897">
    <property type="entry name" value="PRK05434.1-5"/>
    <property type="match status" value="1"/>
</dbReference>
<dbReference type="InterPro" id="IPR011258">
    <property type="entry name" value="BPG-indep_PGM_N"/>
</dbReference>
<evidence type="ECO:0000256" key="4">
    <source>
        <dbReference type="ARBA" id="ARBA00012026"/>
    </source>
</evidence>
<dbReference type="GO" id="GO:0005829">
    <property type="term" value="C:cytosol"/>
    <property type="evidence" value="ECO:0007669"/>
    <property type="project" value="TreeGrafter"/>
</dbReference>
<evidence type="ECO:0000256" key="10">
    <source>
        <dbReference type="HAMAP-Rule" id="MF_01038"/>
    </source>
</evidence>
<feature type="binding site" evidence="10 12">
    <location>
        <position position="337"/>
    </location>
    <ligand>
        <name>substrate</name>
    </ligand>
</feature>
<evidence type="ECO:0000256" key="11">
    <source>
        <dbReference type="PIRSR" id="PIRSR001492-1"/>
    </source>
</evidence>
<dbReference type="AlphaFoldDB" id="K2KV12"/>
<dbReference type="Gene3D" id="3.40.720.10">
    <property type="entry name" value="Alkaline Phosphatase, subunit A"/>
    <property type="match status" value="1"/>
</dbReference>
<keyword evidence="7 10" id="KW-0464">Manganese</keyword>